<name>A0ABN7AB21_9HEMI</name>
<gene>
    <name evidence="1" type="ORF">NTJ_02030</name>
</gene>
<dbReference type="Proteomes" id="UP001307889">
    <property type="component" value="Chromosome 1"/>
</dbReference>
<dbReference type="EMBL" id="AP028909">
    <property type="protein sequence ID" value="BES89223.1"/>
    <property type="molecule type" value="Genomic_DNA"/>
</dbReference>
<evidence type="ECO:0000313" key="1">
    <source>
        <dbReference type="EMBL" id="BES89223.1"/>
    </source>
</evidence>
<reference evidence="1 2" key="1">
    <citation type="submission" date="2023-09" db="EMBL/GenBank/DDBJ databases">
        <title>Nesidiocoris tenuis whole genome shotgun sequence.</title>
        <authorList>
            <person name="Shibata T."/>
            <person name="Shimoda M."/>
            <person name="Kobayashi T."/>
            <person name="Uehara T."/>
        </authorList>
    </citation>
    <scope>NUCLEOTIDE SEQUENCE [LARGE SCALE GENOMIC DNA]</scope>
    <source>
        <strain evidence="1 2">Japan</strain>
    </source>
</reference>
<keyword evidence="2" id="KW-1185">Reference proteome</keyword>
<proteinExistence type="predicted"/>
<protein>
    <submittedName>
        <fullName evidence="1">Uncharacterized protein</fullName>
    </submittedName>
</protein>
<accession>A0ABN7AB21</accession>
<organism evidence="1 2">
    <name type="scientific">Nesidiocoris tenuis</name>
    <dbReference type="NCBI Taxonomy" id="355587"/>
    <lineage>
        <taxon>Eukaryota</taxon>
        <taxon>Metazoa</taxon>
        <taxon>Ecdysozoa</taxon>
        <taxon>Arthropoda</taxon>
        <taxon>Hexapoda</taxon>
        <taxon>Insecta</taxon>
        <taxon>Pterygota</taxon>
        <taxon>Neoptera</taxon>
        <taxon>Paraneoptera</taxon>
        <taxon>Hemiptera</taxon>
        <taxon>Heteroptera</taxon>
        <taxon>Panheteroptera</taxon>
        <taxon>Cimicomorpha</taxon>
        <taxon>Miridae</taxon>
        <taxon>Dicyphina</taxon>
        <taxon>Nesidiocoris</taxon>
    </lineage>
</organism>
<evidence type="ECO:0000313" key="2">
    <source>
        <dbReference type="Proteomes" id="UP001307889"/>
    </source>
</evidence>
<sequence>MSFFHLCFLYGHEDKRSQAVRGVRMPVVVLMPASRVAVPDAEYLEPLASRSGEWIVLPPPWLPFRPTKMSNKRDELGAVQHCYSSLPIVHCPASVCLALSFYSASLLCALCESRSSLSFSQRRRRGTQMW</sequence>